<evidence type="ECO:0000313" key="2">
    <source>
        <dbReference type="EMBL" id="QDE67074.1"/>
    </source>
</evidence>
<feature type="region of interest" description="Disordered" evidence="1">
    <location>
        <begin position="102"/>
        <end position="140"/>
    </location>
</feature>
<dbReference type="EMBL" id="CP017174">
    <property type="protein sequence ID" value="QDE67074.1"/>
    <property type="molecule type" value="Genomic_DNA"/>
</dbReference>
<gene>
    <name evidence="2" type="ORF">BHS09_08675</name>
</gene>
<accession>A0AAE6KRE8</accession>
<proteinExistence type="predicted"/>
<reference evidence="2 3" key="1">
    <citation type="journal article" date="2019" name="Science">
        <title>Social genes are selection hotspots in kin groups of a soil microbe.</title>
        <authorList>
            <person name="Wielgoss S."/>
            <person name="Wolfensberger R."/>
            <person name="Sun L."/>
            <person name="Fiegna F."/>
            <person name="Velicer G.J."/>
        </authorList>
    </citation>
    <scope>NUCLEOTIDE SEQUENCE [LARGE SCALE GENOMIC DNA]</scope>
    <source>
        <strain evidence="2 3">MC3.5.9c15</strain>
    </source>
</reference>
<dbReference type="AlphaFoldDB" id="A0AAE6KRE8"/>
<dbReference type="Proteomes" id="UP000320179">
    <property type="component" value="Chromosome"/>
</dbReference>
<feature type="compositionally biased region" description="Polar residues" evidence="1">
    <location>
        <begin position="126"/>
        <end position="140"/>
    </location>
</feature>
<sequence>MPLRQTLWVPQLAPSGLFSASVQTGAPDAQRMDAVRQGFGDSQLADSMQLSQLPAGLQTWFVPHVAPGVTGVPVSSQTGCPVSQEILPTWQTLAGAQALPSEQALQFPEKQTLPAPQDAPFARGTPVSTHSPVAQSNRPS</sequence>
<name>A0AAE6KRE8_MYXXA</name>
<organism evidence="2 3">
    <name type="scientific">Myxococcus xanthus</name>
    <dbReference type="NCBI Taxonomy" id="34"/>
    <lineage>
        <taxon>Bacteria</taxon>
        <taxon>Pseudomonadati</taxon>
        <taxon>Myxococcota</taxon>
        <taxon>Myxococcia</taxon>
        <taxon>Myxococcales</taxon>
        <taxon>Cystobacterineae</taxon>
        <taxon>Myxococcaceae</taxon>
        <taxon>Myxococcus</taxon>
    </lineage>
</organism>
<evidence type="ECO:0000313" key="3">
    <source>
        <dbReference type="Proteomes" id="UP000320179"/>
    </source>
</evidence>
<evidence type="ECO:0000256" key="1">
    <source>
        <dbReference type="SAM" id="MobiDB-lite"/>
    </source>
</evidence>
<protein>
    <submittedName>
        <fullName evidence="2">Uncharacterized protein</fullName>
    </submittedName>
</protein>